<evidence type="ECO:0000256" key="5">
    <source>
        <dbReference type="PROSITE-ProRule" id="PRU00277"/>
    </source>
</evidence>
<reference evidence="9 10" key="1">
    <citation type="submission" date="2016-10" db="EMBL/GenBank/DDBJ databases">
        <authorList>
            <person name="de Groot N.N."/>
        </authorList>
    </citation>
    <scope>NUCLEOTIDE SEQUENCE [LARGE SCALE GENOMIC DNA]</scope>
    <source>
        <strain evidence="9 10">CGMCC 4.2022</strain>
    </source>
</reference>
<dbReference type="InterPro" id="IPR046357">
    <property type="entry name" value="PPIase_dom_sf"/>
</dbReference>
<name>A0A1H0LCR9_9ACTN</name>
<feature type="compositionally biased region" description="Polar residues" evidence="6">
    <location>
        <begin position="205"/>
        <end position="220"/>
    </location>
</feature>
<dbReference type="Pfam" id="PF00254">
    <property type="entry name" value="FKBP_C"/>
    <property type="match status" value="2"/>
</dbReference>
<dbReference type="InterPro" id="IPR001179">
    <property type="entry name" value="PPIase_FKBP_dom"/>
</dbReference>
<sequence length="340" mass="34527">MRRRSALLAVPALLLTAAGCGGSDNKSGSATASPTTPAAPATPTTPGTTGTPSAQIVPGPVPGITAGKGFGQKPTIAKGTIAPSPDLAVKTVVQGRGPAIAGGDYVQVNYLGQIWDTAKVFDTSFGRGPFTTVIGQGQVIPGWDEALIGRKTGTRLELAVPPALGYGTSGNPQAGIKGTDTMVFVIDVLNRFDGKSSATGKPVPQKNTALPTVGTATDGSRPSVKIPKGAKPPAKLVAEYVLEGDGPAVKSGDTVLAQYQGLLWTTGKEFDSSYSHGQLAPLELDKLIPGWQQGLVGKKANSRVLLVTPPALGYGSQPPSGSGIPANATLVFTLDILAVM</sequence>
<keyword evidence="3 5" id="KW-0697">Rotamase</keyword>
<evidence type="ECO:0000256" key="6">
    <source>
        <dbReference type="SAM" id="MobiDB-lite"/>
    </source>
</evidence>
<feature type="region of interest" description="Disordered" evidence="6">
    <location>
        <begin position="196"/>
        <end position="230"/>
    </location>
</feature>
<dbReference type="STRING" id="310781.SAMN05216259_111166"/>
<feature type="domain" description="PPIase FKBP-type" evidence="8">
    <location>
        <begin position="252"/>
        <end position="340"/>
    </location>
</feature>
<comment type="catalytic activity">
    <reaction evidence="1 5">
        <text>[protein]-peptidylproline (omega=180) = [protein]-peptidylproline (omega=0)</text>
        <dbReference type="Rhea" id="RHEA:16237"/>
        <dbReference type="Rhea" id="RHEA-COMP:10747"/>
        <dbReference type="Rhea" id="RHEA-COMP:10748"/>
        <dbReference type="ChEBI" id="CHEBI:83833"/>
        <dbReference type="ChEBI" id="CHEBI:83834"/>
        <dbReference type="EC" id="5.2.1.8"/>
    </reaction>
</comment>
<keyword evidence="4 5" id="KW-0413">Isomerase</keyword>
<evidence type="ECO:0000256" key="7">
    <source>
        <dbReference type="SAM" id="SignalP"/>
    </source>
</evidence>
<dbReference type="Gene3D" id="3.10.50.40">
    <property type="match status" value="2"/>
</dbReference>
<keyword evidence="7" id="KW-0732">Signal</keyword>
<dbReference type="InterPro" id="IPR044609">
    <property type="entry name" value="FKBP2/11"/>
</dbReference>
<evidence type="ECO:0000256" key="1">
    <source>
        <dbReference type="ARBA" id="ARBA00000971"/>
    </source>
</evidence>
<dbReference type="PANTHER" id="PTHR45779">
    <property type="entry name" value="PEPTIDYLPROLYL ISOMERASE"/>
    <property type="match status" value="1"/>
</dbReference>
<evidence type="ECO:0000256" key="3">
    <source>
        <dbReference type="ARBA" id="ARBA00023110"/>
    </source>
</evidence>
<dbReference type="PANTHER" id="PTHR45779:SF7">
    <property type="entry name" value="PEPTIDYLPROLYL ISOMERASE"/>
    <property type="match status" value="1"/>
</dbReference>
<protein>
    <recommendedName>
        <fullName evidence="2 5">peptidylprolyl isomerase</fullName>
        <ecNumber evidence="2 5">5.2.1.8</ecNumber>
    </recommendedName>
</protein>
<organism evidence="9 10">
    <name type="scientific">Actinacidiphila guanduensis</name>
    <dbReference type="NCBI Taxonomy" id="310781"/>
    <lineage>
        <taxon>Bacteria</taxon>
        <taxon>Bacillati</taxon>
        <taxon>Actinomycetota</taxon>
        <taxon>Actinomycetes</taxon>
        <taxon>Kitasatosporales</taxon>
        <taxon>Streptomycetaceae</taxon>
        <taxon>Actinacidiphila</taxon>
    </lineage>
</organism>
<dbReference type="PROSITE" id="PS50059">
    <property type="entry name" value="FKBP_PPIASE"/>
    <property type="match status" value="2"/>
</dbReference>
<gene>
    <name evidence="9" type="ORF">SAMN05216259_111166</name>
</gene>
<dbReference type="RefSeq" id="WP_093786672.1">
    <property type="nucleotide sequence ID" value="NZ_FNIE01000011.1"/>
</dbReference>
<evidence type="ECO:0000313" key="9">
    <source>
        <dbReference type="EMBL" id="SDO65978.1"/>
    </source>
</evidence>
<dbReference type="EC" id="5.2.1.8" evidence="2 5"/>
<dbReference type="PROSITE" id="PS51257">
    <property type="entry name" value="PROKAR_LIPOPROTEIN"/>
    <property type="match status" value="1"/>
</dbReference>
<evidence type="ECO:0000256" key="4">
    <source>
        <dbReference type="ARBA" id="ARBA00023235"/>
    </source>
</evidence>
<dbReference type="Proteomes" id="UP000199341">
    <property type="component" value="Unassembled WGS sequence"/>
</dbReference>
<dbReference type="OrthoDB" id="25996at2"/>
<accession>A0A1H0LCR9</accession>
<feature type="domain" description="PPIase FKBP-type" evidence="8">
    <location>
        <begin position="103"/>
        <end position="192"/>
    </location>
</feature>
<feature type="chain" id="PRO_5039559332" description="peptidylprolyl isomerase" evidence="7">
    <location>
        <begin position="23"/>
        <end position="340"/>
    </location>
</feature>
<dbReference type="SUPFAM" id="SSF54534">
    <property type="entry name" value="FKBP-like"/>
    <property type="match status" value="2"/>
</dbReference>
<dbReference type="GO" id="GO:0003755">
    <property type="term" value="F:peptidyl-prolyl cis-trans isomerase activity"/>
    <property type="evidence" value="ECO:0007669"/>
    <property type="project" value="UniProtKB-KW"/>
</dbReference>
<dbReference type="EMBL" id="FNIE01000011">
    <property type="protein sequence ID" value="SDO65978.1"/>
    <property type="molecule type" value="Genomic_DNA"/>
</dbReference>
<feature type="signal peptide" evidence="7">
    <location>
        <begin position="1"/>
        <end position="22"/>
    </location>
</feature>
<evidence type="ECO:0000259" key="8">
    <source>
        <dbReference type="PROSITE" id="PS50059"/>
    </source>
</evidence>
<keyword evidence="10" id="KW-1185">Reference proteome</keyword>
<dbReference type="AlphaFoldDB" id="A0A1H0LCR9"/>
<feature type="region of interest" description="Disordered" evidence="6">
    <location>
        <begin position="22"/>
        <end position="60"/>
    </location>
</feature>
<feature type="compositionally biased region" description="Low complexity" evidence="6">
    <location>
        <begin position="27"/>
        <end position="54"/>
    </location>
</feature>
<proteinExistence type="predicted"/>
<evidence type="ECO:0000256" key="2">
    <source>
        <dbReference type="ARBA" id="ARBA00013194"/>
    </source>
</evidence>
<evidence type="ECO:0000313" key="10">
    <source>
        <dbReference type="Proteomes" id="UP000199341"/>
    </source>
</evidence>